<dbReference type="EMBL" id="LAZR01044082">
    <property type="protein sequence ID" value="KKL05514.1"/>
    <property type="molecule type" value="Genomic_DNA"/>
</dbReference>
<dbReference type="AlphaFoldDB" id="A0A0F9A7G5"/>
<organism evidence="1">
    <name type="scientific">marine sediment metagenome</name>
    <dbReference type="NCBI Taxonomy" id="412755"/>
    <lineage>
        <taxon>unclassified sequences</taxon>
        <taxon>metagenomes</taxon>
        <taxon>ecological metagenomes</taxon>
    </lineage>
</organism>
<feature type="non-terminal residue" evidence="1">
    <location>
        <position position="66"/>
    </location>
</feature>
<accession>A0A0F9A7G5</accession>
<evidence type="ECO:0000313" key="1">
    <source>
        <dbReference type="EMBL" id="KKL05514.1"/>
    </source>
</evidence>
<comment type="caution">
    <text evidence="1">The sequence shown here is derived from an EMBL/GenBank/DDBJ whole genome shotgun (WGS) entry which is preliminary data.</text>
</comment>
<name>A0A0F9A7G5_9ZZZZ</name>
<proteinExistence type="predicted"/>
<gene>
    <name evidence="1" type="ORF">LCGC14_2605260</name>
</gene>
<sequence>MKSIKDLLPDKNVPDLIYVCKNLGLRGYTKLRKEGIVNLISENVKNPQVQETIKYSIPDNGTVALI</sequence>
<protein>
    <recommendedName>
        <fullName evidence="2">Rho termination factor N-terminal domain-containing protein</fullName>
    </recommendedName>
</protein>
<evidence type="ECO:0008006" key="2">
    <source>
        <dbReference type="Google" id="ProtNLM"/>
    </source>
</evidence>
<reference evidence="1" key="1">
    <citation type="journal article" date="2015" name="Nature">
        <title>Complex archaea that bridge the gap between prokaryotes and eukaryotes.</title>
        <authorList>
            <person name="Spang A."/>
            <person name="Saw J.H."/>
            <person name="Jorgensen S.L."/>
            <person name="Zaremba-Niedzwiedzka K."/>
            <person name="Martijn J."/>
            <person name="Lind A.E."/>
            <person name="van Eijk R."/>
            <person name="Schleper C."/>
            <person name="Guy L."/>
            <person name="Ettema T.J."/>
        </authorList>
    </citation>
    <scope>NUCLEOTIDE SEQUENCE</scope>
</reference>